<dbReference type="Proteomes" id="UP001356095">
    <property type="component" value="Unassembled WGS sequence"/>
</dbReference>
<comment type="similarity">
    <text evidence="2">Belongs to the resistance-nodulation-cell division (RND) (TC 2.A.6) family. MmpL subfamily.</text>
</comment>
<dbReference type="Gene3D" id="1.20.1640.10">
    <property type="entry name" value="Multidrug efflux transporter AcrB transmembrane domain"/>
    <property type="match status" value="2"/>
</dbReference>
<feature type="domain" description="SSD" evidence="8">
    <location>
        <begin position="540"/>
        <end position="698"/>
    </location>
</feature>
<feature type="transmembrane region" description="Helical" evidence="7">
    <location>
        <begin position="310"/>
        <end position="337"/>
    </location>
</feature>
<name>A0ABU7K9K5_9ACTN</name>
<dbReference type="EMBL" id="JAUZMY010000011">
    <property type="protein sequence ID" value="MEE2038232.1"/>
    <property type="molecule type" value="Genomic_DNA"/>
</dbReference>
<reference evidence="9 10" key="1">
    <citation type="submission" date="2023-08" db="EMBL/GenBank/DDBJ databases">
        <authorList>
            <person name="Girao M."/>
            <person name="Carvalho M.F."/>
        </authorList>
    </citation>
    <scope>NUCLEOTIDE SEQUENCE [LARGE SCALE GENOMIC DNA]</scope>
    <source>
        <strain evidence="9 10">CT-R113</strain>
    </source>
</reference>
<dbReference type="PANTHER" id="PTHR33406">
    <property type="entry name" value="MEMBRANE PROTEIN MJ1562-RELATED"/>
    <property type="match status" value="1"/>
</dbReference>
<dbReference type="InterPro" id="IPR000731">
    <property type="entry name" value="SSD"/>
</dbReference>
<feature type="transmembrane region" description="Helical" evidence="7">
    <location>
        <begin position="384"/>
        <end position="403"/>
    </location>
</feature>
<feature type="transmembrane region" description="Helical" evidence="7">
    <location>
        <begin position="201"/>
        <end position="222"/>
    </location>
</feature>
<protein>
    <submittedName>
        <fullName evidence="9">MMPL family transporter</fullName>
    </submittedName>
</protein>
<comment type="caution">
    <text evidence="9">The sequence shown here is derived from an EMBL/GenBank/DDBJ whole genome shotgun (WGS) entry which is preliminary data.</text>
</comment>
<dbReference type="RefSeq" id="WP_330092014.1">
    <property type="nucleotide sequence ID" value="NZ_JAUZMY010000011.1"/>
</dbReference>
<evidence type="ECO:0000313" key="10">
    <source>
        <dbReference type="Proteomes" id="UP001356095"/>
    </source>
</evidence>
<feature type="transmembrane region" description="Helical" evidence="7">
    <location>
        <begin position="277"/>
        <end position="298"/>
    </location>
</feature>
<evidence type="ECO:0000256" key="2">
    <source>
        <dbReference type="ARBA" id="ARBA00010157"/>
    </source>
</evidence>
<feature type="transmembrane region" description="Helical" evidence="7">
    <location>
        <begin position="234"/>
        <end position="256"/>
    </location>
</feature>
<organism evidence="9 10">
    <name type="scientific">Nocardiopsis codii</name>
    <dbReference type="NCBI Taxonomy" id="3065942"/>
    <lineage>
        <taxon>Bacteria</taxon>
        <taxon>Bacillati</taxon>
        <taxon>Actinomycetota</taxon>
        <taxon>Actinomycetes</taxon>
        <taxon>Streptosporangiales</taxon>
        <taxon>Nocardiopsidaceae</taxon>
        <taxon>Nocardiopsis</taxon>
    </lineage>
</organism>
<dbReference type="PANTHER" id="PTHR33406:SF6">
    <property type="entry name" value="MEMBRANE PROTEIN YDGH-RELATED"/>
    <property type="match status" value="1"/>
</dbReference>
<proteinExistence type="inferred from homology"/>
<sequence>MRKDKDRPRRSRWWVGAALVVALVWLFGAGPLGMFLGKLGEVQTNDPGAFLPVGAESTEVAEIAEGFDREESVPAIVVYSGSGDTGESLDAIAEVGERVAEQPWASGPVVGPFPGTEDPSVAQFVVSIDPAYDTGDTVAELRELLADEPVPGLQAQVTGPAGYAADLTAAFGGIDSTLLIVAISAVLVILVAVYRSPLLPVLVILASLLALGLSGALVYLAADTGLVSLNGQSQGILFILVVGACTDYALLLVARYREELATRDSVPEAVLAAVRGVTGPVLASGGTVILGLLCLLAADLASTRSLGPVVAIGVAAALLSAMTFLPAVLALGGRAVFWPTAPRRPGAGPAAADGPAGGESLDEVIGRHRLWGRIAGAVSRRPRAYWVATTAVLVAAAVFAPQFDAGGTGQSEVFRTEVEAVEAQEVLTRGFGSVGGAAPALVVADADRLDEVVAAAEGLPEVEEAVAVSEPGPPGADAPPLVEDGRVLVEVTLAVPPESSDAVSAVGDLREELDGVEGADTLVGGVTATDLDTLETAQRDFTVVVPLVLVVVFLVLIPLLRSLVAPLLLMAANVLSFAAALGVGTLVFEHLLGLPGADPVVPLFAFVFLVALGIDYSIFLMSRAREEALVHGHREGVLRALAVTGGVITSAGVVLAVTFAALAVIPLLFLFQLAFLVAFGVLVDALLVRTLLVPALSLDVGSRVWWPGRARRSAGPADGAPAAAEQRG</sequence>
<feature type="transmembrane region" description="Helical" evidence="7">
    <location>
        <begin position="640"/>
        <end position="663"/>
    </location>
</feature>
<evidence type="ECO:0000256" key="6">
    <source>
        <dbReference type="ARBA" id="ARBA00023136"/>
    </source>
</evidence>
<keyword evidence="4 7" id="KW-0812">Transmembrane</keyword>
<keyword evidence="6 7" id="KW-0472">Membrane</keyword>
<evidence type="ECO:0000256" key="7">
    <source>
        <dbReference type="SAM" id="Phobius"/>
    </source>
</evidence>
<feature type="transmembrane region" description="Helical" evidence="7">
    <location>
        <begin position="176"/>
        <end position="194"/>
    </location>
</feature>
<feature type="transmembrane region" description="Helical" evidence="7">
    <location>
        <begin position="541"/>
        <end position="560"/>
    </location>
</feature>
<dbReference type="SUPFAM" id="SSF82866">
    <property type="entry name" value="Multidrug efflux transporter AcrB transmembrane domain"/>
    <property type="match status" value="2"/>
</dbReference>
<keyword evidence="5 7" id="KW-1133">Transmembrane helix</keyword>
<feature type="transmembrane region" description="Helical" evidence="7">
    <location>
        <begin position="600"/>
        <end position="619"/>
    </location>
</feature>
<evidence type="ECO:0000259" key="8">
    <source>
        <dbReference type="PROSITE" id="PS50156"/>
    </source>
</evidence>
<feature type="transmembrane region" description="Helical" evidence="7">
    <location>
        <begin position="567"/>
        <end position="588"/>
    </location>
</feature>
<dbReference type="InterPro" id="IPR050545">
    <property type="entry name" value="Mycobact_MmpL"/>
</dbReference>
<dbReference type="Pfam" id="PF03176">
    <property type="entry name" value="MMPL"/>
    <property type="match status" value="2"/>
</dbReference>
<evidence type="ECO:0000313" key="9">
    <source>
        <dbReference type="EMBL" id="MEE2038232.1"/>
    </source>
</evidence>
<dbReference type="PROSITE" id="PS50156">
    <property type="entry name" value="SSD"/>
    <property type="match status" value="1"/>
</dbReference>
<evidence type="ECO:0000256" key="1">
    <source>
        <dbReference type="ARBA" id="ARBA00004651"/>
    </source>
</evidence>
<dbReference type="InterPro" id="IPR004869">
    <property type="entry name" value="MMPL_dom"/>
</dbReference>
<keyword evidence="10" id="KW-1185">Reference proteome</keyword>
<evidence type="ECO:0000256" key="5">
    <source>
        <dbReference type="ARBA" id="ARBA00022989"/>
    </source>
</evidence>
<feature type="transmembrane region" description="Helical" evidence="7">
    <location>
        <begin position="669"/>
        <end position="688"/>
    </location>
</feature>
<gene>
    <name evidence="9" type="ORF">Q8791_13485</name>
</gene>
<comment type="subcellular location">
    <subcellularLocation>
        <location evidence="1">Cell membrane</location>
        <topology evidence="1">Multi-pass membrane protein</topology>
    </subcellularLocation>
</comment>
<accession>A0ABU7K9K5</accession>
<keyword evidence="3" id="KW-1003">Cell membrane</keyword>
<feature type="transmembrane region" description="Helical" evidence="7">
    <location>
        <begin position="12"/>
        <end position="36"/>
    </location>
</feature>
<evidence type="ECO:0000256" key="3">
    <source>
        <dbReference type="ARBA" id="ARBA00022475"/>
    </source>
</evidence>
<evidence type="ECO:0000256" key="4">
    <source>
        <dbReference type="ARBA" id="ARBA00022692"/>
    </source>
</evidence>